<accession>A0ACC0VZB7</accession>
<keyword evidence="2" id="KW-1185">Reference proteome</keyword>
<gene>
    <name evidence="1" type="ORF">PsorP6_009369</name>
</gene>
<proteinExistence type="predicted"/>
<sequence>MKYSSSDVVKVDDHGGIKQAPHKEYDKKLKKRPSPTASIEKAMMTFPRSSSVALKAQVASKTAKKQVKEKLEHKTKQLDPTPASRHPESVKSRSKKLVLDSGASKKPSTCSSPQIPRWGINLKRPETIEPTIVTHDHTVTDALHEEIVAYTTYTKTTVAKMAVHIEAMIENVRTCVQSLWPQSHVETFGSYATGIWLPSSDVDLVILNVVEMQECSTFLATQLNKLAKVLETKDWVDSLVVLESARVPVLKLVSTQSAVPMDITFESTATHSGLLARDLVQRYADTMPELYPLAIVLKQMLRERELNDAYTGGLSSYSIVLMVIHFLQLWRHGDVCFQAAAIYASGSVPPSPSILAATTEALKFERLEQDVRPQKIDETSLKTHNQGTPEPKEATSYAAIVMRSKQDARATSRSSYAAIVKENPPVRDRPSSYAAAVTTVHAPHAVACVHKRVETKGNNLFDAMSSSSSTADTEDSCSSCSQVSCTDSDESDGTKRRAAVSLGAYTMRFLEFFGLVFDYDRNGVSVRDGGYIYRLADRNCTHVVGTPVVVIEDPIYPDRNVSASSFAFGHVVAVWEDAYYALKYFRPSRFTPCALSCLLDTSDARRWHRTKVETAR</sequence>
<comment type="caution">
    <text evidence="1">The sequence shown here is derived from an EMBL/GenBank/DDBJ whole genome shotgun (WGS) entry which is preliminary data.</text>
</comment>
<name>A0ACC0VZB7_9STRA</name>
<dbReference type="Proteomes" id="UP001163321">
    <property type="component" value="Chromosome 5"/>
</dbReference>
<evidence type="ECO:0000313" key="2">
    <source>
        <dbReference type="Proteomes" id="UP001163321"/>
    </source>
</evidence>
<protein>
    <submittedName>
        <fullName evidence="1">Uncharacterized protein</fullName>
    </submittedName>
</protein>
<organism evidence="1 2">
    <name type="scientific">Peronosclerospora sorghi</name>
    <dbReference type="NCBI Taxonomy" id="230839"/>
    <lineage>
        <taxon>Eukaryota</taxon>
        <taxon>Sar</taxon>
        <taxon>Stramenopiles</taxon>
        <taxon>Oomycota</taxon>
        <taxon>Peronosporomycetes</taxon>
        <taxon>Peronosporales</taxon>
        <taxon>Peronosporaceae</taxon>
        <taxon>Peronosclerospora</taxon>
    </lineage>
</organism>
<evidence type="ECO:0000313" key="1">
    <source>
        <dbReference type="EMBL" id="KAI9911715.1"/>
    </source>
</evidence>
<reference evidence="1 2" key="1">
    <citation type="journal article" date="2022" name="bioRxiv">
        <title>The genome of the oomycete Peronosclerospora sorghi, a cosmopolitan pathogen of maize and sorghum, is inflated with dispersed pseudogenes.</title>
        <authorList>
            <person name="Fletcher K."/>
            <person name="Martin F."/>
            <person name="Isakeit T."/>
            <person name="Cavanaugh K."/>
            <person name="Magill C."/>
            <person name="Michelmore R."/>
        </authorList>
    </citation>
    <scope>NUCLEOTIDE SEQUENCE [LARGE SCALE GENOMIC DNA]</scope>
    <source>
        <strain evidence="1">P6</strain>
    </source>
</reference>
<dbReference type="EMBL" id="CM047584">
    <property type="protein sequence ID" value="KAI9911715.1"/>
    <property type="molecule type" value="Genomic_DNA"/>
</dbReference>